<feature type="chain" id="PRO_5038383070" evidence="5">
    <location>
        <begin position="19"/>
        <end position="231"/>
    </location>
</feature>
<dbReference type="InterPro" id="IPR001940">
    <property type="entry name" value="Peptidase_S1C"/>
</dbReference>
<evidence type="ECO:0000256" key="1">
    <source>
        <dbReference type="ARBA" id="ARBA00010541"/>
    </source>
</evidence>
<dbReference type="SUPFAM" id="SSF50494">
    <property type="entry name" value="Trypsin-like serine proteases"/>
    <property type="match status" value="1"/>
</dbReference>
<feature type="signal peptide" evidence="5">
    <location>
        <begin position="1"/>
        <end position="18"/>
    </location>
</feature>
<dbReference type="Proteomes" id="UP000307943">
    <property type="component" value="Unassembled WGS sequence"/>
</dbReference>
<dbReference type="OrthoDB" id="568768at2"/>
<gene>
    <name evidence="6" type="ORF">FE784_31055</name>
</gene>
<dbReference type="RefSeq" id="WP_139606157.1">
    <property type="nucleotide sequence ID" value="NZ_VDCQ01000061.1"/>
</dbReference>
<proteinExistence type="inferred from homology"/>
<evidence type="ECO:0000313" key="7">
    <source>
        <dbReference type="Proteomes" id="UP000307943"/>
    </source>
</evidence>
<dbReference type="InterPro" id="IPR043504">
    <property type="entry name" value="Peptidase_S1_PA_chymotrypsin"/>
</dbReference>
<dbReference type="Gene3D" id="2.40.10.10">
    <property type="entry name" value="Trypsin-like serine proteases"/>
    <property type="match status" value="2"/>
</dbReference>
<dbReference type="EMBL" id="VDCQ01000061">
    <property type="protein sequence ID" value="TNJ62328.1"/>
    <property type="molecule type" value="Genomic_DNA"/>
</dbReference>
<accession>A0A5C4SZP5</accession>
<dbReference type="GO" id="GO:0004252">
    <property type="term" value="F:serine-type endopeptidase activity"/>
    <property type="evidence" value="ECO:0007669"/>
    <property type="project" value="InterPro"/>
</dbReference>
<keyword evidence="7" id="KW-1185">Reference proteome</keyword>
<comment type="caution">
    <text evidence="6">The sequence shown here is derived from an EMBL/GenBank/DDBJ whole genome shotgun (WGS) entry which is preliminary data.</text>
</comment>
<dbReference type="PANTHER" id="PTHR43343:SF3">
    <property type="entry name" value="PROTEASE DO-LIKE 8, CHLOROPLASTIC"/>
    <property type="match status" value="1"/>
</dbReference>
<dbReference type="AlphaFoldDB" id="A0A5C4SZP5"/>
<dbReference type="InterPro" id="IPR051201">
    <property type="entry name" value="Chloro_Bact_Ser_Proteases"/>
</dbReference>
<keyword evidence="4" id="KW-0720">Serine protease</keyword>
<evidence type="ECO:0000256" key="2">
    <source>
        <dbReference type="ARBA" id="ARBA00022670"/>
    </source>
</evidence>
<evidence type="ECO:0000256" key="3">
    <source>
        <dbReference type="ARBA" id="ARBA00022801"/>
    </source>
</evidence>
<protein>
    <submittedName>
        <fullName evidence="6">Trypsin-like peptidase domain-containing protein</fullName>
    </submittedName>
</protein>
<keyword evidence="3" id="KW-0378">Hydrolase</keyword>
<dbReference type="PANTHER" id="PTHR43343">
    <property type="entry name" value="PEPTIDASE S12"/>
    <property type="match status" value="1"/>
</dbReference>
<sequence>MKRKIAALCILICLLSGAAVWLNVEADIPVSYNAEDIFGQSEQAVFYIRILREDESLKATGTGVILSPEGLAATAYHVVKGAERIEGTLRDGRVVSPIEVLGYDEQTDAAILRLPAPESGKKAAYDYLPVRDTAVRYGEKVFAIGYPMANTPIITEGIVNSPNAEVNGRNRILTSAQIASGMSGGPVLDRLGRVAGVVSGSLRTMNNIHLVIGMDDVRALLAARAISLEAA</sequence>
<evidence type="ECO:0000256" key="5">
    <source>
        <dbReference type="SAM" id="SignalP"/>
    </source>
</evidence>
<dbReference type="GO" id="GO:0006508">
    <property type="term" value="P:proteolysis"/>
    <property type="evidence" value="ECO:0007669"/>
    <property type="project" value="UniProtKB-KW"/>
</dbReference>
<evidence type="ECO:0000313" key="6">
    <source>
        <dbReference type="EMBL" id="TNJ62328.1"/>
    </source>
</evidence>
<keyword evidence="5" id="KW-0732">Signal</keyword>
<comment type="similarity">
    <text evidence="1">Belongs to the peptidase S1C family.</text>
</comment>
<dbReference type="PRINTS" id="PR00834">
    <property type="entry name" value="PROTEASES2C"/>
</dbReference>
<reference evidence="6 7" key="1">
    <citation type="submission" date="2019-05" db="EMBL/GenBank/DDBJ databases">
        <title>We sequenced the genome of Paenibacillus hemerocallicola KCTC 33185 for further insight into its adaptation and study the phylogeny of Paenibacillus.</title>
        <authorList>
            <person name="Narsing Rao M.P."/>
        </authorList>
    </citation>
    <scope>NUCLEOTIDE SEQUENCE [LARGE SCALE GENOMIC DNA]</scope>
    <source>
        <strain evidence="6 7">KCTC 33185</strain>
    </source>
</reference>
<evidence type="ECO:0000256" key="4">
    <source>
        <dbReference type="ARBA" id="ARBA00022825"/>
    </source>
</evidence>
<name>A0A5C4SZP5_9BACL</name>
<keyword evidence="2" id="KW-0645">Protease</keyword>
<dbReference type="Pfam" id="PF13365">
    <property type="entry name" value="Trypsin_2"/>
    <property type="match status" value="1"/>
</dbReference>
<organism evidence="6 7">
    <name type="scientific">Paenibacillus hemerocallicola</name>
    <dbReference type="NCBI Taxonomy" id="1172614"/>
    <lineage>
        <taxon>Bacteria</taxon>
        <taxon>Bacillati</taxon>
        <taxon>Bacillota</taxon>
        <taxon>Bacilli</taxon>
        <taxon>Bacillales</taxon>
        <taxon>Paenibacillaceae</taxon>
        <taxon>Paenibacillus</taxon>
    </lineage>
</organism>
<dbReference type="InterPro" id="IPR009003">
    <property type="entry name" value="Peptidase_S1_PA"/>
</dbReference>